<dbReference type="InterPro" id="IPR036188">
    <property type="entry name" value="FAD/NAD-bd_sf"/>
</dbReference>
<evidence type="ECO:0000256" key="15">
    <source>
        <dbReference type="ARBA" id="ARBA00049778"/>
    </source>
</evidence>
<keyword evidence="8" id="KW-1207">Sterol metabolism</keyword>
<evidence type="ECO:0000256" key="10">
    <source>
        <dbReference type="ARBA" id="ARBA00023235"/>
    </source>
</evidence>
<evidence type="ECO:0000256" key="9">
    <source>
        <dbReference type="ARBA" id="ARBA00023221"/>
    </source>
</evidence>
<dbReference type="KEGG" id="nah:F5544_01700"/>
<dbReference type="PANTHER" id="PTHR47470:SF1">
    <property type="entry name" value="FAD-DEPENDENT OXIDOREDUCTASE 2 FAD BINDING DOMAIN-CONTAINING PROTEIN"/>
    <property type="match status" value="1"/>
</dbReference>
<keyword evidence="10" id="KW-0413">Isomerase</keyword>
<name>A0A6G9Y4Y6_9NOCA</name>
<comment type="similarity">
    <text evidence="2">Belongs to the GMC oxidoreductase family.</text>
</comment>
<dbReference type="EMBL" id="CP046172">
    <property type="protein sequence ID" value="QIS08262.1"/>
    <property type="molecule type" value="Genomic_DNA"/>
</dbReference>
<evidence type="ECO:0000256" key="4">
    <source>
        <dbReference type="ARBA" id="ARBA00022630"/>
    </source>
</evidence>
<evidence type="ECO:0000256" key="3">
    <source>
        <dbReference type="ARBA" id="ARBA00022548"/>
    </source>
</evidence>
<protein>
    <recommendedName>
        <fullName evidence="14">Cholesterol oxidase</fullName>
        <ecNumber evidence="13">1.1.3.6</ecNumber>
        <ecNumber evidence="11">5.3.3.1</ecNumber>
    </recommendedName>
    <alternativeName>
        <fullName evidence="15">Cholesterol isomerase</fullName>
    </alternativeName>
</protein>
<accession>A0A6G9Y4Y6</accession>
<dbReference type="Gene3D" id="3.30.410.10">
    <property type="entry name" value="Cholesterol Oxidase, domain 2"/>
    <property type="match status" value="1"/>
</dbReference>
<evidence type="ECO:0000256" key="14">
    <source>
        <dbReference type="ARBA" id="ARBA00049744"/>
    </source>
</evidence>
<keyword evidence="7" id="KW-0443">Lipid metabolism</keyword>
<dbReference type="GO" id="GO:0016995">
    <property type="term" value="F:cholesterol oxidase activity"/>
    <property type="evidence" value="ECO:0007669"/>
    <property type="project" value="UniProtKB-EC"/>
</dbReference>
<keyword evidence="4" id="KW-0285">Flavoprotein</keyword>
<evidence type="ECO:0000256" key="13">
    <source>
        <dbReference type="ARBA" id="ARBA00049723"/>
    </source>
</evidence>
<comment type="pathway">
    <text evidence="12">Steroid metabolism; cholesterol degradation.</text>
</comment>
<dbReference type="InterPro" id="IPR006311">
    <property type="entry name" value="TAT_signal"/>
</dbReference>
<organism evidence="17 18">
    <name type="scientific">Nocardia arthritidis</name>
    <dbReference type="NCBI Taxonomy" id="228602"/>
    <lineage>
        <taxon>Bacteria</taxon>
        <taxon>Bacillati</taxon>
        <taxon>Actinomycetota</taxon>
        <taxon>Actinomycetes</taxon>
        <taxon>Mycobacteriales</taxon>
        <taxon>Nocardiaceae</taxon>
        <taxon>Nocardia</taxon>
    </lineage>
</organism>
<evidence type="ECO:0000256" key="7">
    <source>
        <dbReference type="ARBA" id="ARBA00023098"/>
    </source>
</evidence>
<dbReference type="EC" id="1.1.3.6" evidence="13"/>
<evidence type="ECO:0000256" key="2">
    <source>
        <dbReference type="ARBA" id="ARBA00010790"/>
    </source>
</evidence>
<dbReference type="Pfam" id="PF05199">
    <property type="entry name" value="GMC_oxred_C"/>
    <property type="match status" value="1"/>
</dbReference>
<dbReference type="PROSITE" id="PS51318">
    <property type="entry name" value="TAT"/>
    <property type="match status" value="1"/>
</dbReference>
<dbReference type="GO" id="GO:0004769">
    <property type="term" value="F:steroid Delta-isomerase activity"/>
    <property type="evidence" value="ECO:0007669"/>
    <property type="project" value="UniProtKB-EC"/>
</dbReference>
<dbReference type="SUPFAM" id="SSF51905">
    <property type="entry name" value="FAD/NAD(P)-binding domain"/>
    <property type="match status" value="1"/>
</dbReference>
<evidence type="ECO:0000313" key="17">
    <source>
        <dbReference type="EMBL" id="QIS08262.1"/>
    </source>
</evidence>
<dbReference type="InterPro" id="IPR007867">
    <property type="entry name" value="GMC_OxRtase_C"/>
</dbReference>
<evidence type="ECO:0000256" key="8">
    <source>
        <dbReference type="ARBA" id="ARBA00023166"/>
    </source>
</evidence>
<sequence length="552" mass="58246">MRDEGGGLVRRRAFLKAAGVAALLGATGGAVGSALRAPRAAAGDPIWDLLFRVWVPEIFAPLPDPPDHTPAIVIGSGFGAAVTALRLAEAGMENTVLERGSRWPNDPWREIFTGDDLPDGRGFWHRTTFTGVSKVPVSFSDFGGVLDCTQYPGIDVWRAAAVGGGSIIFTGAMVAPQRRLFDSVFGGTVDYGELEAVYYPRVRDMLRLSPMPADIYNSVPFSHSRAWDEQVRKAGYDPQPNDSIFNWDIVRAELSGGSRPSATAARSNLGNSNGAKFDLNQNYLKYAEGTGNSRIYPGHRVDAIAQEPDGRYSVTVTKLDPTGMVLGNRTLTCDRLFLGAGSVGTSELLVRAQATGALPNLNEHVGDGWGTNGDVVLGRGASQLARSGQGVPSASRIYDESGAPLTLESWYIPGIPFETGALGSLGMVLDPARARFGYNPGNNGVGLSWSTANRDGVVAAARAVDRRIAERAGALADYGLLGYDANAVFTAHPLGGAVLGRATDNYGRVHGHPGLYVMDGAGIPGSTATANPSLTIAAIAERNIEAIIRAGH</sequence>
<dbReference type="Gene3D" id="3.50.50.60">
    <property type="entry name" value="FAD/NAD(P)-binding domain"/>
    <property type="match status" value="1"/>
</dbReference>
<dbReference type="InterPro" id="IPR052542">
    <property type="entry name" value="Cholesterol_Oxidase"/>
</dbReference>
<keyword evidence="9" id="KW-0753">Steroid metabolism</keyword>
<dbReference type="EC" id="5.3.3.1" evidence="11"/>
<gene>
    <name evidence="17" type="ORF">F5544_01700</name>
</gene>
<keyword evidence="5" id="KW-0274">FAD</keyword>
<keyword evidence="6" id="KW-0560">Oxidoreductase</keyword>
<evidence type="ECO:0000313" key="18">
    <source>
        <dbReference type="Proteomes" id="UP000503540"/>
    </source>
</evidence>
<dbReference type="GO" id="GO:0008203">
    <property type="term" value="P:cholesterol metabolic process"/>
    <property type="evidence" value="ECO:0007669"/>
    <property type="project" value="UniProtKB-KW"/>
</dbReference>
<dbReference type="PANTHER" id="PTHR47470">
    <property type="entry name" value="CHOLESTEROL OXIDASE"/>
    <property type="match status" value="1"/>
</dbReference>
<evidence type="ECO:0000256" key="12">
    <source>
        <dbReference type="ARBA" id="ARBA00049645"/>
    </source>
</evidence>
<proteinExistence type="inferred from homology"/>
<keyword evidence="18" id="KW-1185">Reference proteome</keyword>
<dbReference type="Proteomes" id="UP000503540">
    <property type="component" value="Chromosome"/>
</dbReference>
<comment type="cofactor">
    <cofactor evidence="1">
        <name>FAD</name>
        <dbReference type="ChEBI" id="CHEBI:57692"/>
    </cofactor>
</comment>
<dbReference type="SUPFAM" id="SSF54373">
    <property type="entry name" value="FAD-linked reductases, C-terminal domain"/>
    <property type="match status" value="1"/>
</dbReference>
<keyword evidence="3" id="KW-0153">Cholesterol metabolism</keyword>
<feature type="domain" description="Glucose-methanol-choline oxidoreductase C-terminal" evidence="16">
    <location>
        <begin position="485"/>
        <end position="540"/>
    </location>
</feature>
<evidence type="ECO:0000259" key="16">
    <source>
        <dbReference type="Pfam" id="PF05199"/>
    </source>
</evidence>
<reference evidence="17 18" key="1">
    <citation type="journal article" date="2019" name="ACS Chem. Biol.">
        <title>Identification and Mobilization of a Cryptic Antibiotic Biosynthesis Gene Locus from a Human-Pathogenic Nocardia Isolate.</title>
        <authorList>
            <person name="Herisse M."/>
            <person name="Ishida K."/>
            <person name="Porter J.L."/>
            <person name="Howden B."/>
            <person name="Hertweck C."/>
            <person name="Stinear T.P."/>
            <person name="Pidot S.J."/>
        </authorList>
    </citation>
    <scope>NUCLEOTIDE SEQUENCE [LARGE SCALE GENOMIC DNA]</scope>
    <source>
        <strain evidence="17 18">AUSMDU00012717</strain>
    </source>
</reference>
<dbReference type="AlphaFoldDB" id="A0A6G9Y4Y6"/>
<evidence type="ECO:0000256" key="6">
    <source>
        <dbReference type="ARBA" id="ARBA00023002"/>
    </source>
</evidence>
<evidence type="ECO:0000256" key="5">
    <source>
        <dbReference type="ARBA" id="ARBA00022827"/>
    </source>
</evidence>
<evidence type="ECO:0000256" key="11">
    <source>
        <dbReference type="ARBA" id="ARBA00038856"/>
    </source>
</evidence>
<evidence type="ECO:0000256" key="1">
    <source>
        <dbReference type="ARBA" id="ARBA00001974"/>
    </source>
</evidence>
<dbReference type="RefSeq" id="WP_174867242.1">
    <property type="nucleotide sequence ID" value="NZ_CP046172.1"/>
</dbReference>